<keyword evidence="2" id="KW-0255">Endonuclease</keyword>
<dbReference type="InterPro" id="IPR003615">
    <property type="entry name" value="HNH_nuc"/>
</dbReference>
<name>A0A643F097_9HYPH</name>
<reference evidence="2" key="1">
    <citation type="submission" date="2019-09" db="EMBL/GenBank/DDBJ databases">
        <title>Draft genome sequences of 48 bacterial type strains from the CCUG.</title>
        <authorList>
            <person name="Tunovic T."/>
            <person name="Pineiro-Iglesias B."/>
            <person name="Unosson C."/>
            <person name="Inganas E."/>
            <person name="Ohlen M."/>
            <person name="Cardew S."/>
            <person name="Jensie-Markopoulos S."/>
            <person name="Salva-Serra F."/>
            <person name="Jaen-Luchoro D."/>
            <person name="Karlsson R."/>
            <person name="Svensson-Stadler L."/>
            <person name="Chun J."/>
            <person name="Moore E."/>
        </authorList>
    </citation>
    <scope>NUCLEOTIDE SEQUENCE</scope>
    <source>
        <strain evidence="2">CCUG 50899</strain>
    </source>
</reference>
<proteinExistence type="predicted"/>
<comment type="caution">
    <text evidence="2">The sequence shown here is derived from an EMBL/GenBank/DDBJ whole genome shotgun (WGS) entry which is preliminary data.</text>
</comment>
<gene>
    <name evidence="2" type="ORF">F7Q93_15205</name>
</gene>
<evidence type="ECO:0000313" key="2">
    <source>
        <dbReference type="EMBL" id="KAB0570586.1"/>
    </source>
</evidence>
<keyword evidence="2" id="KW-0378">Hydrolase</keyword>
<dbReference type="EMBL" id="VZPE01000006">
    <property type="protein sequence ID" value="KAB0570586.1"/>
    <property type="molecule type" value="Genomic_DNA"/>
</dbReference>
<accession>A0A643F097</accession>
<dbReference type="SMART" id="SM00507">
    <property type="entry name" value="HNHc"/>
    <property type="match status" value="1"/>
</dbReference>
<dbReference type="AlphaFoldDB" id="A0A643F097"/>
<dbReference type="InterPro" id="IPR002711">
    <property type="entry name" value="HNH"/>
</dbReference>
<evidence type="ECO:0000259" key="1">
    <source>
        <dbReference type="SMART" id="SM00507"/>
    </source>
</evidence>
<dbReference type="GO" id="GO:0008270">
    <property type="term" value="F:zinc ion binding"/>
    <property type="evidence" value="ECO:0007669"/>
    <property type="project" value="InterPro"/>
</dbReference>
<dbReference type="GO" id="GO:0003676">
    <property type="term" value="F:nucleic acid binding"/>
    <property type="evidence" value="ECO:0007669"/>
    <property type="project" value="InterPro"/>
</dbReference>
<dbReference type="Gene3D" id="1.10.30.50">
    <property type="match status" value="1"/>
</dbReference>
<feature type="domain" description="HNH nuclease" evidence="1">
    <location>
        <begin position="51"/>
        <end position="102"/>
    </location>
</feature>
<keyword evidence="2" id="KW-0540">Nuclease</keyword>
<organism evidence="2">
    <name type="scientific">Brucella pituitosa</name>
    <dbReference type="NCBI Taxonomy" id="571256"/>
    <lineage>
        <taxon>Bacteria</taxon>
        <taxon>Pseudomonadati</taxon>
        <taxon>Pseudomonadota</taxon>
        <taxon>Alphaproteobacteria</taxon>
        <taxon>Hyphomicrobiales</taxon>
        <taxon>Brucellaceae</taxon>
        <taxon>Brucella/Ochrobactrum group</taxon>
        <taxon>Brucella</taxon>
    </lineage>
</organism>
<dbReference type="CDD" id="cd00085">
    <property type="entry name" value="HNHc"/>
    <property type="match status" value="1"/>
</dbReference>
<dbReference type="RefSeq" id="WP_128094008.1">
    <property type="nucleotide sequence ID" value="NZ_JBHEEN010000006.1"/>
</dbReference>
<dbReference type="GO" id="GO:0004519">
    <property type="term" value="F:endonuclease activity"/>
    <property type="evidence" value="ECO:0007669"/>
    <property type="project" value="UniProtKB-KW"/>
</dbReference>
<dbReference type="Pfam" id="PF01844">
    <property type="entry name" value="HNH"/>
    <property type="match status" value="1"/>
</dbReference>
<sequence>MNSGIPRVCACGSEVVPYGQPCSCAIERKRAMDRARPSASKQGYDGAWRRLRKAFLLANPYCTADGCEAPATEADHIKSIKEAPELRLEWSNLRALCKSCHSRRTARDQGFARSTRG</sequence>
<protein>
    <submittedName>
        <fullName evidence="2">HNH endonuclease</fullName>
    </submittedName>
</protein>